<name>A0A2G5HE93_CERBT</name>
<dbReference type="OrthoDB" id="3649400at2759"/>
<proteinExistence type="predicted"/>
<dbReference type="EMBL" id="LKMD01000107">
    <property type="protein sequence ID" value="PIA90857.1"/>
    <property type="molecule type" value="Genomic_DNA"/>
</dbReference>
<protein>
    <submittedName>
        <fullName evidence="2">Uncharacterized protein</fullName>
    </submittedName>
</protein>
<keyword evidence="5" id="KW-1185">Reference proteome</keyword>
<evidence type="ECO:0000313" key="2">
    <source>
        <dbReference type="EMBL" id="PIA90857.1"/>
    </source>
</evidence>
<accession>A0A2G5HE93</accession>
<dbReference type="Proteomes" id="UP001302367">
    <property type="component" value="Chromosome 9"/>
</dbReference>
<dbReference type="AlphaFoldDB" id="A0A2G5HE93"/>
<evidence type="ECO:0000313" key="5">
    <source>
        <dbReference type="Proteomes" id="UP001302367"/>
    </source>
</evidence>
<evidence type="ECO:0000313" key="3">
    <source>
        <dbReference type="EMBL" id="WPB08465.1"/>
    </source>
</evidence>
<organism evidence="2 4">
    <name type="scientific">Cercospora beticola</name>
    <name type="common">Sugarbeet leaf spot fungus</name>
    <dbReference type="NCBI Taxonomy" id="122368"/>
    <lineage>
        <taxon>Eukaryota</taxon>
        <taxon>Fungi</taxon>
        <taxon>Dikarya</taxon>
        <taxon>Ascomycota</taxon>
        <taxon>Pezizomycotina</taxon>
        <taxon>Dothideomycetes</taxon>
        <taxon>Dothideomycetidae</taxon>
        <taxon>Mycosphaerellales</taxon>
        <taxon>Mycosphaerellaceae</taxon>
        <taxon>Cercospora</taxon>
    </lineage>
</organism>
<evidence type="ECO:0000256" key="1">
    <source>
        <dbReference type="SAM" id="MobiDB-lite"/>
    </source>
</evidence>
<reference evidence="3 5" key="2">
    <citation type="submission" date="2023-09" db="EMBL/GenBank/DDBJ databases">
        <title>Complete-Gapless Cercospora beticola genome.</title>
        <authorList>
            <person name="Wyatt N.A."/>
            <person name="Spanner R.E."/>
            <person name="Bolton M.D."/>
        </authorList>
    </citation>
    <scope>NUCLEOTIDE SEQUENCE [LARGE SCALE GENOMIC DNA]</scope>
    <source>
        <strain evidence="3">Cb09-40</strain>
    </source>
</reference>
<sequence>MVEYLNTSEIHFNHDVADRNSLDEASEEGSDDSTEEYSPYSVEDLAAILTDFYKFLANLHYDPADLKLPPPERWNLDILPKAIVENKSEDVVELMRRVPYFKENEKSTHVHYKSKLVDYTNGEQHGIAENEDELVKDLCEVWCSKGGIVDHQRLLVIAGGYESGGRTLILDVLHGEITEEIIRHITCPAVDIKEFFEKVEEEYRSLQLIPCPGRETQEAHRVPERAEEISEEEVKAQTGEWFGFTDLDWQFVRQVYRRCGWPDAFRRQQAVELIGDFMASNKDRTHEWEPAFR</sequence>
<reference evidence="2 4" key="1">
    <citation type="submission" date="2015-10" db="EMBL/GenBank/DDBJ databases">
        <title>The cercosporin biosynthetic gene cluster was horizontally transferred to several fungal lineages and shown to be expanded in Cercospora beticola based on microsynteny with recipient genomes.</title>
        <authorList>
            <person name="De Jonge R."/>
            <person name="Ebert M.K."/>
            <person name="Suttle J.C."/>
            <person name="Jurick Ii W.M."/>
            <person name="Secor G.A."/>
            <person name="Thomma B.P."/>
            <person name="Van De Peer Y."/>
            <person name="Bolton M.D."/>
        </authorList>
    </citation>
    <scope>NUCLEOTIDE SEQUENCE [LARGE SCALE GENOMIC DNA]</scope>
    <source>
        <strain evidence="2 4">09-40</strain>
    </source>
</reference>
<gene>
    <name evidence="2" type="ORF">CB0940_11592</name>
    <name evidence="3" type="ORF">RHO25_013131</name>
</gene>
<dbReference type="Proteomes" id="UP000230605">
    <property type="component" value="Chromosome 9"/>
</dbReference>
<feature type="region of interest" description="Disordered" evidence="1">
    <location>
        <begin position="16"/>
        <end position="38"/>
    </location>
</feature>
<evidence type="ECO:0000313" key="4">
    <source>
        <dbReference type="Proteomes" id="UP000230605"/>
    </source>
</evidence>
<feature type="compositionally biased region" description="Acidic residues" evidence="1">
    <location>
        <begin position="24"/>
        <end position="35"/>
    </location>
</feature>
<dbReference type="EMBL" id="CP134192">
    <property type="protein sequence ID" value="WPB08465.1"/>
    <property type="molecule type" value="Genomic_DNA"/>
</dbReference>